<keyword evidence="2" id="KW-1185">Reference proteome</keyword>
<comment type="caution">
    <text evidence="1">The sequence shown here is derived from an EMBL/GenBank/DDBJ whole genome shotgun (WGS) entry which is preliminary data.</text>
</comment>
<dbReference type="Gramene" id="mRNA:HanXRQr2_Chr03g0127501">
    <property type="protein sequence ID" value="CDS:HanXRQr2_Chr03g0127501.1"/>
    <property type="gene ID" value="HanXRQr2_Chr03g0127501"/>
</dbReference>
<dbReference type="Proteomes" id="UP000215914">
    <property type="component" value="Unassembled WGS sequence"/>
</dbReference>
<protein>
    <submittedName>
        <fullName evidence="1">Uncharacterized protein</fullName>
    </submittedName>
</protein>
<sequence length="182" mass="21508">MPTATAPFDQLSRTCFQFIKTDLRLRPPHALPHPFGYPFISAFPLSRRNIMRLCILTTFTVAIHQLHYLFFAVEQSRFFLVQNIPKEIRHHRFIPGHLSIPWKVVNINNKVPIPNLGVPNNIKVKQMQLHRLSQPARNINNQTHRRHCRVLQIQHLIIPIIIPLIRSQIRHLRKRQRTTQTI</sequence>
<accession>A0A9K3JIT3</accession>
<dbReference type="AlphaFoldDB" id="A0A9K3JIT3"/>
<name>A0A9K3JIT3_HELAN</name>
<gene>
    <name evidence="1" type="ORF">HanXRQr2_Chr03g0127501</name>
</gene>
<reference evidence="1" key="2">
    <citation type="submission" date="2020-06" db="EMBL/GenBank/DDBJ databases">
        <title>Helianthus annuus Genome sequencing and assembly Release 2.</title>
        <authorList>
            <person name="Gouzy J."/>
            <person name="Langlade N."/>
            <person name="Munos S."/>
        </authorList>
    </citation>
    <scope>NUCLEOTIDE SEQUENCE</scope>
    <source>
        <tissue evidence="1">Leaves</tissue>
    </source>
</reference>
<organism evidence="1 2">
    <name type="scientific">Helianthus annuus</name>
    <name type="common">Common sunflower</name>
    <dbReference type="NCBI Taxonomy" id="4232"/>
    <lineage>
        <taxon>Eukaryota</taxon>
        <taxon>Viridiplantae</taxon>
        <taxon>Streptophyta</taxon>
        <taxon>Embryophyta</taxon>
        <taxon>Tracheophyta</taxon>
        <taxon>Spermatophyta</taxon>
        <taxon>Magnoliopsida</taxon>
        <taxon>eudicotyledons</taxon>
        <taxon>Gunneridae</taxon>
        <taxon>Pentapetalae</taxon>
        <taxon>asterids</taxon>
        <taxon>campanulids</taxon>
        <taxon>Asterales</taxon>
        <taxon>Asteraceae</taxon>
        <taxon>Asteroideae</taxon>
        <taxon>Heliantheae alliance</taxon>
        <taxon>Heliantheae</taxon>
        <taxon>Helianthus</taxon>
    </lineage>
</organism>
<proteinExistence type="predicted"/>
<dbReference type="EMBL" id="MNCJ02000318">
    <property type="protein sequence ID" value="KAF5815829.1"/>
    <property type="molecule type" value="Genomic_DNA"/>
</dbReference>
<evidence type="ECO:0000313" key="1">
    <source>
        <dbReference type="EMBL" id="KAF5815829.1"/>
    </source>
</evidence>
<reference evidence="1" key="1">
    <citation type="journal article" date="2017" name="Nature">
        <title>The sunflower genome provides insights into oil metabolism, flowering and Asterid evolution.</title>
        <authorList>
            <person name="Badouin H."/>
            <person name="Gouzy J."/>
            <person name="Grassa C.J."/>
            <person name="Murat F."/>
            <person name="Staton S.E."/>
            <person name="Cottret L."/>
            <person name="Lelandais-Briere C."/>
            <person name="Owens G.L."/>
            <person name="Carrere S."/>
            <person name="Mayjonade B."/>
            <person name="Legrand L."/>
            <person name="Gill N."/>
            <person name="Kane N.C."/>
            <person name="Bowers J.E."/>
            <person name="Hubner S."/>
            <person name="Bellec A."/>
            <person name="Berard A."/>
            <person name="Berges H."/>
            <person name="Blanchet N."/>
            <person name="Boniface M.C."/>
            <person name="Brunel D."/>
            <person name="Catrice O."/>
            <person name="Chaidir N."/>
            <person name="Claudel C."/>
            <person name="Donnadieu C."/>
            <person name="Faraut T."/>
            <person name="Fievet G."/>
            <person name="Helmstetter N."/>
            <person name="King M."/>
            <person name="Knapp S.J."/>
            <person name="Lai Z."/>
            <person name="Le Paslier M.C."/>
            <person name="Lippi Y."/>
            <person name="Lorenzon L."/>
            <person name="Mandel J.R."/>
            <person name="Marage G."/>
            <person name="Marchand G."/>
            <person name="Marquand E."/>
            <person name="Bret-Mestries E."/>
            <person name="Morien E."/>
            <person name="Nambeesan S."/>
            <person name="Nguyen T."/>
            <person name="Pegot-Espagnet P."/>
            <person name="Pouilly N."/>
            <person name="Raftis F."/>
            <person name="Sallet E."/>
            <person name="Schiex T."/>
            <person name="Thomas J."/>
            <person name="Vandecasteele C."/>
            <person name="Vares D."/>
            <person name="Vear F."/>
            <person name="Vautrin S."/>
            <person name="Crespi M."/>
            <person name="Mangin B."/>
            <person name="Burke J.M."/>
            <person name="Salse J."/>
            <person name="Munos S."/>
            <person name="Vincourt P."/>
            <person name="Rieseberg L.H."/>
            <person name="Langlade N.B."/>
        </authorList>
    </citation>
    <scope>NUCLEOTIDE SEQUENCE</scope>
    <source>
        <tissue evidence="1">Leaves</tissue>
    </source>
</reference>
<evidence type="ECO:0000313" key="2">
    <source>
        <dbReference type="Proteomes" id="UP000215914"/>
    </source>
</evidence>